<evidence type="ECO:0000313" key="1">
    <source>
        <dbReference type="EMBL" id="GGJ56219.1"/>
    </source>
</evidence>
<evidence type="ECO:0000313" key="2">
    <source>
        <dbReference type="Proteomes" id="UP000657574"/>
    </source>
</evidence>
<reference evidence="1" key="2">
    <citation type="submission" date="2020-09" db="EMBL/GenBank/DDBJ databases">
        <authorList>
            <person name="Sun Q."/>
            <person name="Ohkuma M."/>
        </authorList>
    </citation>
    <scope>NUCLEOTIDE SEQUENCE</scope>
    <source>
        <strain evidence="1">JCM 3086</strain>
    </source>
</reference>
<proteinExistence type="predicted"/>
<comment type="caution">
    <text evidence="1">The sequence shown here is derived from an EMBL/GenBank/DDBJ whole genome shotgun (WGS) entry which is preliminary data.</text>
</comment>
<gene>
    <name evidence="1" type="ORF">GCM10010121_078510</name>
</gene>
<dbReference type="AlphaFoldDB" id="A0A917LAM7"/>
<organism evidence="1 2">
    <name type="scientific">Streptomyces brasiliensis</name>
    <dbReference type="NCBI Taxonomy" id="1954"/>
    <lineage>
        <taxon>Bacteria</taxon>
        <taxon>Bacillati</taxon>
        <taxon>Actinomycetota</taxon>
        <taxon>Actinomycetes</taxon>
        <taxon>Kitasatosporales</taxon>
        <taxon>Streptomycetaceae</taxon>
        <taxon>Streptomyces</taxon>
    </lineage>
</organism>
<dbReference type="Proteomes" id="UP000657574">
    <property type="component" value="Unassembled WGS sequence"/>
</dbReference>
<sequence length="103" mass="10973">MLTRANGRAAASSEESAFTVIHRSIWRACGAPFATADSLPLPDPSARMAGMEEDAFWALLEEFRPAGPDPDADRLATALTARLTAGPVSLVTGFAEHLAWALY</sequence>
<reference evidence="1" key="1">
    <citation type="journal article" date="2014" name="Int. J. Syst. Evol. Microbiol.">
        <title>Complete genome sequence of Corynebacterium casei LMG S-19264T (=DSM 44701T), isolated from a smear-ripened cheese.</title>
        <authorList>
            <consortium name="US DOE Joint Genome Institute (JGI-PGF)"/>
            <person name="Walter F."/>
            <person name="Albersmeier A."/>
            <person name="Kalinowski J."/>
            <person name="Ruckert C."/>
        </authorList>
    </citation>
    <scope>NUCLEOTIDE SEQUENCE</scope>
    <source>
        <strain evidence="1">JCM 3086</strain>
    </source>
</reference>
<accession>A0A917LAM7</accession>
<dbReference type="EMBL" id="BMQA01000050">
    <property type="protein sequence ID" value="GGJ56219.1"/>
    <property type="molecule type" value="Genomic_DNA"/>
</dbReference>
<protein>
    <submittedName>
        <fullName evidence="1">Uncharacterized protein</fullName>
    </submittedName>
</protein>
<keyword evidence="2" id="KW-1185">Reference proteome</keyword>
<name>A0A917LAM7_9ACTN</name>